<comment type="caution">
    <text evidence="1">The sequence shown here is derived from an EMBL/GenBank/DDBJ whole genome shotgun (WGS) entry which is preliminary data.</text>
</comment>
<dbReference type="PANTHER" id="PTHR12526">
    <property type="entry name" value="GLYCOSYLTRANSFERASE"/>
    <property type="match status" value="1"/>
</dbReference>
<dbReference type="SUPFAM" id="SSF53756">
    <property type="entry name" value="UDP-Glycosyltransferase/glycogen phosphorylase"/>
    <property type="match status" value="1"/>
</dbReference>
<evidence type="ECO:0000313" key="1">
    <source>
        <dbReference type="EMBL" id="MBB5832749.1"/>
    </source>
</evidence>
<sequence>MSPRSGRIAVVTPWDVSSPRSWSGVIVPMLTALRDEMGEVEVIDVPSDVAIADRVRARALGMRGALHLSSWSPPTARRRSRAVAQRLEELPSSVPVVALAATPELLAVPRGRRIVQVTDSSFAALTRSYPAYARLTDRGRRVAEDLERRIAGRTEHFLVATAWSADRLVVDVRVPEDTVTVARFGPAIAPVRPVGGKPPHDGRPLRLLLVASDWERKGGDLALEIVHELRTRGLRTTLTVVGARGRPLPAEVTHLERLEPQELSGVYATHDALLEPSRASAGGVVVTDALHHGLPVIASALGGLTDLVVDGVTGWLVPFDGTASPFVSAMETRVVTSDLPAMSRQAADWAMREASWPMWARAVRDALERGPHRPHGG</sequence>
<dbReference type="Gene3D" id="3.40.50.2000">
    <property type="entry name" value="Glycogen Phosphorylase B"/>
    <property type="match status" value="2"/>
</dbReference>
<dbReference type="CDD" id="cd03801">
    <property type="entry name" value="GT4_PimA-like"/>
    <property type="match status" value="1"/>
</dbReference>
<dbReference type="EMBL" id="JACHLZ010000001">
    <property type="protein sequence ID" value="MBB5832749.1"/>
    <property type="molecule type" value="Genomic_DNA"/>
</dbReference>
<dbReference type="RefSeq" id="WP_184326021.1">
    <property type="nucleotide sequence ID" value="NZ_JACHLZ010000001.1"/>
</dbReference>
<proteinExistence type="predicted"/>
<dbReference type="AlphaFoldDB" id="A0A841ABZ5"/>
<reference evidence="1 2" key="1">
    <citation type="submission" date="2020-08" db="EMBL/GenBank/DDBJ databases">
        <title>Sequencing the genomes of 1000 actinobacteria strains.</title>
        <authorList>
            <person name="Klenk H.-P."/>
        </authorList>
    </citation>
    <scope>NUCLEOTIDE SEQUENCE [LARGE SCALE GENOMIC DNA]</scope>
    <source>
        <strain evidence="1 2">DSM 28796</strain>
    </source>
</reference>
<gene>
    <name evidence="1" type="ORF">HNR70_002562</name>
</gene>
<keyword evidence="2" id="KW-1185">Reference proteome</keyword>
<dbReference type="GO" id="GO:0016740">
    <property type="term" value="F:transferase activity"/>
    <property type="evidence" value="ECO:0007669"/>
    <property type="project" value="UniProtKB-KW"/>
</dbReference>
<accession>A0A841ABZ5</accession>
<dbReference type="Proteomes" id="UP000588158">
    <property type="component" value="Unassembled WGS sequence"/>
</dbReference>
<name>A0A841ABZ5_9MICO</name>
<protein>
    <submittedName>
        <fullName evidence="1">Glycosyltransferase involved in cell wall biosynthesis</fullName>
    </submittedName>
</protein>
<keyword evidence="1" id="KW-0808">Transferase</keyword>
<evidence type="ECO:0000313" key="2">
    <source>
        <dbReference type="Proteomes" id="UP000588158"/>
    </source>
</evidence>
<organism evidence="1 2">
    <name type="scientific">Brachybacterium aquaticum</name>
    <dbReference type="NCBI Taxonomy" id="1432564"/>
    <lineage>
        <taxon>Bacteria</taxon>
        <taxon>Bacillati</taxon>
        <taxon>Actinomycetota</taxon>
        <taxon>Actinomycetes</taxon>
        <taxon>Micrococcales</taxon>
        <taxon>Dermabacteraceae</taxon>
        <taxon>Brachybacterium</taxon>
    </lineage>
</organism>
<dbReference type="Pfam" id="PF13692">
    <property type="entry name" value="Glyco_trans_1_4"/>
    <property type="match status" value="1"/>
</dbReference>